<sequence>MITSTNTIHLNRFQVLQEEMRRALSQKNSWPGHGSYPTQVPITSIQFNTAYASSMAFASLSPSRVLLPRMSTAPFSPFQQFHGCRGEKTHLFCN</sequence>
<gene>
    <name evidence="1" type="ORF">ERUC_LOCUS6487</name>
</gene>
<keyword evidence="2" id="KW-1185">Reference proteome</keyword>
<proteinExistence type="predicted"/>
<organism evidence="1 2">
    <name type="scientific">Eruca vesicaria subsp. sativa</name>
    <name type="common">Garden rocket</name>
    <name type="synonym">Eruca sativa</name>
    <dbReference type="NCBI Taxonomy" id="29727"/>
    <lineage>
        <taxon>Eukaryota</taxon>
        <taxon>Viridiplantae</taxon>
        <taxon>Streptophyta</taxon>
        <taxon>Embryophyta</taxon>
        <taxon>Tracheophyta</taxon>
        <taxon>Spermatophyta</taxon>
        <taxon>Magnoliopsida</taxon>
        <taxon>eudicotyledons</taxon>
        <taxon>Gunneridae</taxon>
        <taxon>Pentapetalae</taxon>
        <taxon>rosids</taxon>
        <taxon>malvids</taxon>
        <taxon>Brassicales</taxon>
        <taxon>Brassicaceae</taxon>
        <taxon>Brassiceae</taxon>
        <taxon>Eruca</taxon>
    </lineage>
</organism>
<accession>A0ABC8J498</accession>
<evidence type="ECO:0000313" key="1">
    <source>
        <dbReference type="EMBL" id="CAH8313063.1"/>
    </source>
</evidence>
<reference evidence="1 2" key="1">
    <citation type="submission" date="2022-03" db="EMBL/GenBank/DDBJ databases">
        <authorList>
            <person name="Macdonald S."/>
            <person name="Ahmed S."/>
            <person name="Newling K."/>
        </authorList>
    </citation>
    <scope>NUCLEOTIDE SEQUENCE [LARGE SCALE GENOMIC DNA]</scope>
</reference>
<dbReference type="AlphaFoldDB" id="A0ABC8J498"/>
<comment type="caution">
    <text evidence="1">The sequence shown here is derived from an EMBL/GenBank/DDBJ whole genome shotgun (WGS) entry which is preliminary data.</text>
</comment>
<evidence type="ECO:0000313" key="2">
    <source>
        <dbReference type="Proteomes" id="UP001642260"/>
    </source>
</evidence>
<name>A0ABC8J498_ERUVS</name>
<dbReference type="Proteomes" id="UP001642260">
    <property type="component" value="Unassembled WGS sequence"/>
</dbReference>
<protein>
    <submittedName>
        <fullName evidence="1">Uncharacterized protein</fullName>
    </submittedName>
</protein>
<dbReference type="EMBL" id="CAKOAT010076266">
    <property type="protein sequence ID" value="CAH8313063.1"/>
    <property type="molecule type" value="Genomic_DNA"/>
</dbReference>